<organism evidence="1 2">
    <name type="scientific">Dendrothele bispora (strain CBS 962.96)</name>
    <dbReference type="NCBI Taxonomy" id="1314807"/>
    <lineage>
        <taxon>Eukaryota</taxon>
        <taxon>Fungi</taxon>
        <taxon>Dikarya</taxon>
        <taxon>Basidiomycota</taxon>
        <taxon>Agaricomycotina</taxon>
        <taxon>Agaricomycetes</taxon>
        <taxon>Agaricomycetidae</taxon>
        <taxon>Agaricales</taxon>
        <taxon>Agaricales incertae sedis</taxon>
        <taxon>Dendrothele</taxon>
    </lineage>
</organism>
<sequence>MSSNRNQLRGILQYASDEENRGMVLAINPHPIQNAEIRALFSNPQAVRIYSLTAEDFHHLSPPITILQIFMGSPLSTVPPQDLTAFSEFVTWNAPFVEYAAISLVEDRIINTVINLMPALEALCVLQLRLRTPYATDYAQIHLSRRNADGGFDSVGLSMFFINHTVEITTVPEYIDLGLQVLSKVADVQIREPGRTKVVLRSRSFDPVSIQCHGIADDDMSAILQVYRSCFP</sequence>
<proteinExistence type="predicted"/>
<reference evidence="1 2" key="1">
    <citation type="journal article" date="2019" name="Nat. Ecol. Evol.">
        <title>Megaphylogeny resolves global patterns of mushroom evolution.</title>
        <authorList>
            <person name="Varga T."/>
            <person name="Krizsan K."/>
            <person name="Foldi C."/>
            <person name="Dima B."/>
            <person name="Sanchez-Garcia M."/>
            <person name="Sanchez-Ramirez S."/>
            <person name="Szollosi G.J."/>
            <person name="Szarkandi J.G."/>
            <person name="Papp V."/>
            <person name="Albert L."/>
            <person name="Andreopoulos W."/>
            <person name="Angelini C."/>
            <person name="Antonin V."/>
            <person name="Barry K.W."/>
            <person name="Bougher N.L."/>
            <person name="Buchanan P."/>
            <person name="Buyck B."/>
            <person name="Bense V."/>
            <person name="Catcheside P."/>
            <person name="Chovatia M."/>
            <person name="Cooper J."/>
            <person name="Damon W."/>
            <person name="Desjardin D."/>
            <person name="Finy P."/>
            <person name="Geml J."/>
            <person name="Haridas S."/>
            <person name="Hughes K."/>
            <person name="Justo A."/>
            <person name="Karasinski D."/>
            <person name="Kautmanova I."/>
            <person name="Kiss B."/>
            <person name="Kocsube S."/>
            <person name="Kotiranta H."/>
            <person name="LaButti K.M."/>
            <person name="Lechner B.E."/>
            <person name="Liimatainen K."/>
            <person name="Lipzen A."/>
            <person name="Lukacs Z."/>
            <person name="Mihaltcheva S."/>
            <person name="Morgado L.N."/>
            <person name="Niskanen T."/>
            <person name="Noordeloos M.E."/>
            <person name="Ohm R.A."/>
            <person name="Ortiz-Santana B."/>
            <person name="Ovrebo C."/>
            <person name="Racz N."/>
            <person name="Riley R."/>
            <person name="Savchenko A."/>
            <person name="Shiryaev A."/>
            <person name="Soop K."/>
            <person name="Spirin V."/>
            <person name="Szebenyi C."/>
            <person name="Tomsovsky M."/>
            <person name="Tulloss R.E."/>
            <person name="Uehling J."/>
            <person name="Grigoriev I.V."/>
            <person name="Vagvolgyi C."/>
            <person name="Papp T."/>
            <person name="Martin F.M."/>
            <person name="Miettinen O."/>
            <person name="Hibbett D.S."/>
            <person name="Nagy L.G."/>
        </authorList>
    </citation>
    <scope>NUCLEOTIDE SEQUENCE [LARGE SCALE GENOMIC DNA]</scope>
    <source>
        <strain evidence="1 2">CBS 962.96</strain>
    </source>
</reference>
<evidence type="ECO:0000313" key="1">
    <source>
        <dbReference type="EMBL" id="THU94900.1"/>
    </source>
</evidence>
<dbReference type="EMBL" id="ML179213">
    <property type="protein sequence ID" value="THU94900.1"/>
    <property type="molecule type" value="Genomic_DNA"/>
</dbReference>
<dbReference type="AlphaFoldDB" id="A0A4S8LZ83"/>
<dbReference type="Proteomes" id="UP000297245">
    <property type="component" value="Unassembled WGS sequence"/>
</dbReference>
<accession>A0A4S8LZ83</accession>
<evidence type="ECO:0000313" key="2">
    <source>
        <dbReference type="Proteomes" id="UP000297245"/>
    </source>
</evidence>
<protein>
    <submittedName>
        <fullName evidence="1">Uncharacterized protein</fullName>
    </submittedName>
</protein>
<keyword evidence="2" id="KW-1185">Reference proteome</keyword>
<name>A0A4S8LZ83_DENBC</name>
<gene>
    <name evidence="1" type="ORF">K435DRAFT_779224</name>
</gene>